<dbReference type="InterPro" id="IPR042177">
    <property type="entry name" value="Cell/Rod_1"/>
</dbReference>
<dbReference type="InterPro" id="IPR055342">
    <property type="entry name" value="MreC_beta-barrel_core"/>
</dbReference>
<feature type="coiled-coil region" evidence="6">
    <location>
        <begin position="65"/>
        <end position="112"/>
    </location>
</feature>
<dbReference type="Gene3D" id="2.40.10.350">
    <property type="entry name" value="Rod shape-determining protein MreC, domain 2"/>
    <property type="match status" value="1"/>
</dbReference>
<evidence type="ECO:0000256" key="5">
    <source>
        <dbReference type="PIRNR" id="PIRNR038471"/>
    </source>
</evidence>
<evidence type="ECO:0000256" key="3">
    <source>
        <dbReference type="ARBA" id="ARBA00022960"/>
    </source>
</evidence>
<dbReference type="PANTHER" id="PTHR34138:SF1">
    <property type="entry name" value="CELL SHAPE-DETERMINING PROTEIN MREC"/>
    <property type="match status" value="1"/>
</dbReference>
<evidence type="ECO:0000256" key="2">
    <source>
        <dbReference type="ARBA" id="ARBA00013855"/>
    </source>
</evidence>
<comment type="similarity">
    <text evidence="1 5">Belongs to the MreC family.</text>
</comment>
<proteinExistence type="inferred from homology"/>
<keyword evidence="10" id="KW-1185">Reference proteome</keyword>
<dbReference type="InterPro" id="IPR042175">
    <property type="entry name" value="Cell/Rod_MreC_2"/>
</dbReference>
<organism evidence="9 10">
    <name type="scientific">Thiohalorhabdus methylotrophus</name>
    <dbReference type="NCBI Taxonomy" id="3242694"/>
    <lineage>
        <taxon>Bacteria</taxon>
        <taxon>Pseudomonadati</taxon>
        <taxon>Pseudomonadota</taxon>
        <taxon>Gammaproteobacteria</taxon>
        <taxon>Thiohalorhabdales</taxon>
        <taxon>Thiohalorhabdaceae</taxon>
        <taxon>Thiohalorhabdus</taxon>
    </lineage>
</organism>
<feature type="region of interest" description="Disordered" evidence="7">
    <location>
        <begin position="258"/>
        <end position="282"/>
    </location>
</feature>
<keyword evidence="6" id="KW-0175">Coiled coil</keyword>
<evidence type="ECO:0000256" key="4">
    <source>
        <dbReference type="ARBA" id="ARBA00032089"/>
    </source>
</evidence>
<dbReference type="RefSeq" id="WP_373656902.1">
    <property type="nucleotide sequence ID" value="NZ_JBGUAW010000011.1"/>
</dbReference>
<dbReference type="Proteomes" id="UP001575181">
    <property type="component" value="Unassembled WGS sequence"/>
</dbReference>
<evidence type="ECO:0000256" key="7">
    <source>
        <dbReference type="SAM" id="MobiDB-lite"/>
    </source>
</evidence>
<sequence>MAAIILAALSILLMGADSRFAWTENIRSALLSTIYPVQRVVSAPILLSQAFSEEVRSHFRVHHQNERLQDRLRHLRVENQELEALRRENDRLRQLLNEAQRLERSVSAVQIVAESPDPFHHTLTISRGELNGVYSGQPVISAEGVVGQISALAPITAQVILLTDPNSGIPVLVRDSRVRGILAGTGSKDRLELRYVPTSAQVEAGDELVTSGLGGVFPKGLQAARVVEVVRDPHSPFAEITARPAVPVSRLEDVLLLEEGKPGPEKQEEEQVQAKAQERAAP</sequence>
<comment type="caution">
    <text evidence="9">The sequence shown here is derived from an EMBL/GenBank/DDBJ whole genome shotgun (WGS) entry which is preliminary data.</text>
</comment>
<feature type="domain" description="Rod shape-determining protein MreC beta-barrel core" evidence="8">
    <location>
        <begin position="111"/>
        <end position="257"/>
    </location>
</feature>
<dbReference type="EMBL" id="JBGUAW010000011">
    <property type="protein sequence ID" value="MFA9462113.1"/>
    <property type="molecule type" value="Genomic_DNA"/>
</dbReference>
<dbReference type="NCBIfam" id="TIGR00219">
    <property type="entry name" value="mreC"/>
    <property type="match status" value="1"/>
</dbReference>
<name>A0ABV4U021_9GAMM</name>
<evidence type="ECO:0000256" key="6">
    <source>
        <dbReference type="SAM" id="Coils"/>
    </source>
</evidence>
<evidence type="ECO:0000256" key="1">
    <source>
        <dbReference type="ARBA" id="ARBA00009369"/>
    </source>
</evidence>
<dbReference type="PIRSF" id="PIRSF038471">
    <property type="entry name" value="MreC"/>
    <property type="match status" value="1"/>
</dbReference>
<protein>
    <recommendedName>
        <fullName evidence="2 5">Cell shape-determining protein MreC</fullName>
    </recommendedName>
    <alternativeName>
        <fullName evidence="4 5">Cell shape protein MreC</fullName>
    </alternativeName>
</protein>
<reference evidence="9 10" key="1">
    <citation type="submission" date="2024-08" db="EMBL/GenBank/DDBJ databases">
        <title>Whole-genome sequencing of halo(alkali)philic microorganisms from hypersaline lakes.</title>
        <authorList>
            <person name="Sorokin D.Y."/>
            <person name="Merkel A.Y."/>
            <person name="Messina E."/>
            <person name="Yakimov M."/>
        </authorList>
    </citation>
    <scope>NUCLEOTIDE SEQUENCE [LARGE SCALE GENOMIC DNA]</scope>
    <source>
        <strain evidence="9 10">Cl-TMA</strain>
    </source>
</reference>
<dbReference type="Pfam" id="PF04085">
    <property type="entry name" value="MreC"/>
    <property type="match status" value="1"/>
</dbReference>
<dbReference type="PANTHER" id="PTHR34138">
    <property type="entry name" value="CELL SHAPE-DETERMINING PROTEIN MREC"/>
    <property type="match status" value="1"/>
</dbReference>
<gene>
    <name evidence="9" type="primary">mreC</name>
    <name evidence="9" type="ORF">ACERLL_14945</name>
</gene>
<comment type="function">
    <text evidence="5">Involved in formation and maintenance of cell shape.</text>
</comment>
<evidence type="ECO:0000313" key="10">
    <source>
        <dbReference type="Proteomes" id="UP001575181"/>
    </source>
</evidence>
<accession>A0ABV4U021</accession>
<evidence type="ECO:0000313" key="9">
    <source>
        <dbReference type="EMBL" id="MFA9462113.1"/>
    </source>
</evidence>
<evidence type="ECO:0000259" key="8">
    <source>
        <dbReference type="Pfam" id="PF04085"/>
    </source>
</evidence>
<dbReference type="Gene3D" id="2.40.10.340">
    <property type="entry name" value="Rod shape-determining protein MreC, domain 1"/>
    <property type="match status" value="1"/>
</dbReference>
<keyword evidence="3 5" id="KW-0133">Cell shape</keyword>
<dbReference type="InterPro" id="IPR007221">
    <property type="entry name" value="MreC"/>
</dbReference>